<keyword evidence="1" id="KW-0472">Membrane</keyword>
<dbReference type="InterPro" id="IPR001763">
    <property type="entry name" value="Rhodanese-like_dom"/>
</dbReference>
<dbReference type="eggNOG" id="COG0607">
    <property type="taxonomic scope" value="Bacteria"/>
</dbReference>
<name>W0DTK6_9GAMM</name>
<evidence type="ECO:0000259" key="2">
    <source>
        <dbReference type="PROSITE" id="PS50206"/>
    </source>
</evidence>
<dbReference type="PROSITE" id="PS50206">
    <property type="entry name" value="RHODANESE_3"/>
    <property type="match status" value="1"/>
</dbReference>
<dbReference type="PANTHER" id="PTHR43031">
    <property type="entry name" value="FAD-DEPENDENT OXIDOREDUCTASE"/>
    <property type="match status" value="1"/>
</dbReference>
<keyword evidence="4" id="KW-1185">Reference proteome</keyword>
<dbReference type="Pfam" id="PF00581">
    <property type="entry name" value="Rhodanese"/>
    <property type="match status" value="1"/>
</dbReference>
<dbReference type="Proteomes" id="UP000005380">
    <property type="component" value="Chromosome"/>
</dbReference>
<dbReference type="AlphaFoldDB" id="W0DTK6"/>
<dbReference type="STRING" id="717772.THIAE_01465"/>
<dbReference type="HOGENOM" id="CLU_089574_1_5_6"/>
<dbReference type="SUPFAM" id="SSF52821">
    <property type="entry name" value="Rhodanese/Cell cycle control phosphatase"/>
    <property type="match status" value="1"/>
</dbReference>
<keyword evidence="1" id="KW-0812">Transmembrane</keyword>
<reference evidence="3 4" key="1">
    <citation type="submission" date="2013-12" db="EMBL/GenBank/DDBJ databases">
        <authorList>
            <consortium name="DOE Joint Genome Institute"/>
            <person name="Kappler U."/>
            <person name="Huntemann M."/>
            <person name="Han J."/>
            <person name="Chen A."/>
            <person name="Kyrpides N."/>
            <person name="Mavromatis K."/>
            <person name="Markowitz V."/>
            <person name="Palaniappan K."/>
            <person name="Ivanova N."/>
            <person name="Schaumberg A."/>
            <person name="Pati A."/>
            <person name="Liolios K."/>
            <person name="Nordberg H.P."/>
            <person name="Cantor M.N."/>
            <person name="Hua S.X."/>
            <person name="Woyke T."/>
        </authorList>
    </citation>
    <scope>NUCLEOTIDE SEQUENCE [LARGE SCALE GENOMIC DNA]</scope>
    <source>
        <strain evidence="4">AL2</strain>
    </source>
</reference>
<keyword evidence="3" id="KW-0808">Transferase</keyword>
<dbReference type="KEGG" id="tao:THIAE_01465"/>
<sequence>MFADFVAQNVLLFVALGVIMLMLLYSYVGDRFLGYQQVSPEEATRLYNQGALVVDVRSDAEYKTGYIGEARHISSTEFKDKMSTLEHFKDKQILVYCQSGARSGGAASQLVKAGFKQVANLRGGVLAWKMAGLPLNQPVSKKARRKGKGLV</sequence>
<dbReference type="SMART" id="SM00450">
    <property type="entry name" value="RHOD"/>
    <property type="match status" value="1"/>
</dbReference>
<keyword evidence="1" id="KW-1133">Transmembrane helix</keyword>
<dbReference type="InterPro" id="IPR036873">
    <property type="entry name" value="Rhodanese-like_dom_sf"/>
</dbReference>
<protein>
    <submittedName>
        <fullName evidence="3">Sulfurtransferase</fullName>
    </submittedName>
</protein>
<dbReference type="EMBL" id="CP007030">
    <property type="protein sequence ID" value="AHF00613.1"/>
    <property type="molecule type" value="Genomic_DNA"/>
</dbReference>
<gene>
    <name evidence="3" type="ORF">THIAE_01465</name>
</gene>
<dbReference type="InterPro" id="IPR050229">
    <property type="entry name" value="GlpE_sulfurtransferase"/>
</dbReference>
<dbReference type="Gene3D" id="3.40.250.10">
    <property type="entry name" value="Rhodanese-like domain"/>
    <property type="match status" value="1"/>
</dbReference>
<dbReference type="CDD" id="cd00158">
    <property type="entry name" value="RHOD"/>
    <property type="match status" value="1"/>
</dbReference>
<evidence type="ECO:0000313" key="3">
    <source>
        <dbReference type="EMBL" id="AHF00613.1"/>
    </source>
</evidence>
<feature type="transmembrane region" description="Helical" evidence="1">
    <location>
        <begin position="6"/>
        <end position="28"/>
    </location>
</feature>
<dbReference type="FunCoup" id="W0DTK6">
    <property type="interactions" value="171"/>
</dbReference>
<accession>W0DTK6</accession>
<dbReference type="GO" id="GO:0016740">
    <property type="term" value="F:transferase activity"/>
    <property type="evidence" value="ECO:0007669"/>
    <property type="project" value="UniProtKB-KW"/>
</dbReference>
<organism evidence="3 4">
    <name type="scientific">Thiomicrospira aerophila AL3</name>
    <dbReference type="NCBI Taxonomy" id="717772"/>
    <lineage>
        <taxon>Bacteria</taxon>
        <taxon>Pseudomonadati</taxon>
        <taxon>Pseudomonadota</taxon>
        <taxon>Gammaproteobacteria</taxon>
        <taxon>Thiotrichales</taxon>
        <taxon>Piscirickettsiaceae</taxon>
        <taxon>Thiomicrospira</taxon>
    </lineage>
</organism>
<dbReference type="OrthoDB" id="9808735at2"/>
<dbReference type="RefSeq" id="WP_006459467.1">
    <property type="nucleotide sequence ID" value="NZ_CP007030.1"/>
</dbReference>
<dbReference type="PANTHER" id="PTHR43031:SF18">
    <property type="entry name" value="RHODANESE-RELATED SULFURTRANSFERASES"/>
    <property type="match status" value="1"/>
</dbReference>
<feature type="domain" description="Rhodanese" evidence="2">
    <location>
        <begin position="47"/>
        <end position="137"/>
    </location>
</feature>
<dbReference type="InParanoid" id="W0DTK6"/>
<evidence type="ECO:0000313" key="4">
    <source>
        <dbReference type="Proteomes" id="UP000005380"/>
    </source>
</evidence>
<evidence type="ECO:0000256" key="1">
    <source>
        <dbReference type="SAM" id="Phobius"/>
    </source>
</evidence>
<proteinExistence type="predicted"/>